<dbReference type="SUPFAM" id="SSF47741">
    <property type="entry name" value="CO dehydrogenase ISP C-domain like"/>
    <property type="match status" value="1"/>
</dbReference>
<proteinExistence type="predicted"/>
<reference evidence="7 8" key="1">
    <citation type="journal article" date="2014" name="Int. J. Syst. Evol. Microbiol.">
        <title>Carboxylicivirga gen. nov. in the family Marinilabiliaceae with two novel species, Carboxylicivirga mesophila sp. nov. and Carboxylicivirga taeanensis sp. nov., and reclassification of Cytophaga fermentans as Saccharicrinis fermentans gen. nov., comb. nov.</title>
        <authorList>
            <person name="Yang S.H."/>
            <person name="Seo H.S."/>
            <person name="Woo J.H."/>
            <person name="Oh H.M."/>
            <person name="Jang H."/>
            <person name="Lee J.H."/>
            <person name="Kim S.J."/>
            <person name="Kwon K.K."/>
        </authorList>
    </citation>
    <scope>NUCLEOTIDE SEQUENCE [LARGE SCALE GENOMIC DNA]</scope>
    <source>
        <strain evidence="7 8">JCM 18290</strain>
    </source>
</reference>
<dbReference type="CDD" id="cd00207">
    <property type="entry name" value="fer2"/>
    <property type="match status" value="1"/>
</dbReference>
<evidence type="ECO:0000256" key="1">
    <source>
        <dbReference type="ARBA" id="ARBA00022714"/>
    </source>
</evidence>
<evidence type="ECO:0000256" key="5">
    <source>
        <dbReference type="ARBA" id="ARBA00023014"/>
    </source>
</evidence>
<gene>
    <name evidence="7" type="ORF">KEM09_12870</name>
</gene>
<dbReference type="InterPro" id="IPR051452">
    <property type="entry name" value="Diverse_Oxidoreductases"/>
</dbReference>
<evidence type="ECO:0000256" key="4">
    <source>
        <dbReference type="ARBA" id="ARBA00023004"/>
    </source>
</evidence>
<evidence type="ECO:0000256" key="3">
    <source>
        <dbReference type="ARBA" id="ARBA00023002"/>
    </source>
</evidence>
<evidence type="ECO:0000313" key="8">
    <source>
        <dbReference type="Proteomes" id="UP000721861"/>
    </source>
</evidence>
<dbReference type="InterPro" id="IPR006058">
    <property type="entry name" value="2Fe2S_fd_BS"/>
</dbReference>
<dbReference type="Pfam" id="PF01799">
    <property type="entry name" value="Fer2_2"/>
    <property type="match status" value="1"/>
</dbReference>
<dbReference type="EMBL" id="JAGUCN010000014">
    <property type="protein sequence ID" value="MBS2212301.1"/>
    <property type="molecule type" value="Genomic_DNA"/>
</dbReference>
<keyword evidence="3" id="KW-0560">Oxidoreductase</keyword>
<sequence>MEQISFSLNNKTVKVEANPNDILLWVLRTKLGLTGTKYGCGIGFCGSCTILVDGEAMRSCGMAVSEVAGRQVTTIEGLAIGDKLHPVQESFVMHDAQQCGYCTPGMIMNAVGLLNNNPNPSREEIIEGMNENLCRCGSYRRITDAVESAAKQMNGGSNK</sequence>
<keyword evidence="5" id="KW-0411">Iron-sulfur</keyword>
<keyword evidence="1" id="KW-0001">2Fe-2S</keyword>
<name>A0ABS5KBE2_9BACT</name>
<comment type="caution">
    <text evidence="7">The sequence shown here is derived from an EMBL/GenBank/DDBJ whole genome shotgun (WGS) entry which is preliminary data.</text>
</comment>
<dbReference type="PROSITE" id="PS51085">
    <property type="entry name" value="2FE2S_FER_2"/>
    <property type="match status" value="1"/>
</dbReference>
<dbReference type="SUPFAM" id="SSF54292">
    <property type="entry name" value="2Fe-2S ferredoxin-like"/>
    <property type="match status" value="1"/>
</dbReference>
<dbReference type="InterPro" id="IPR012675">
    <property type="entry name" value="Beta-grasp_dom_sf"/>
</dbReference>
<dbReference type="PANTHER" id="PTHR44379:SF2">
    <property type="entry name" value="BLR6218 PROTEIN"/>
    <property type="match status" value="1"/>
</dbReference>
<evidence type="ECO:0000256" key="2">
    <source>
        <dbReference type="ARBA" id="ARBA00022723"/>
    </source>
</evidence>
<organism evidence="7 8">
    <name type="scientific">Carboxylicivirga mesophila</name>
    <dbReference type="NCBI Taxonomy" id="1166478"/>
    <lineage>
        <taxon>Bacteria</taxon>
        <taxon>Pseudomonadati</taxon>
        <taxon>Bacteroidota</taxon>
        <taxon>Bacteroidia</taxon>
        <taxon>Marinilabiliales</taxon>
        <taxon>Marinilabiliaceae</taxon>
        <taxon>Carboxylicivirga</taxon>
    </lineage>
</organism>
<dbReference type="PANTHER" id="PTHR44379">
    <property type="entry name" value="OXIDOREDUCTASE WITH IRON-SULFUR SUBUNIT"/>
    <property type="match status" value="1"/>
</dbReference>
<dbReference type="InterPro" id="IPR036010">
    <property type="entry name" value="2Fe-2S_ferredoxin-like_sf"/>
</dbReference>
<feature type="domain" description="2Fe-2S ferredoxin-type" evidence="6">
    <location>
        <begin position="2"/>
        <end position="78"/>
    </location>
</feature>
<dbReference type="Pfam" id="PF00111">
    <property type="entry name" value="Fer2"/>
    <property type="match status" value="1"/>
</dbReference>
<protein>
    <submittedName>
        <fullName evidence="7">(2Fe-2S)-binding protein</fullName>
    </submittedName>
</protein>
<dbReference type="PROSITE" id="PS00197">
    <property type="entry name" value="2FE2S_FER_1"/>
    <property type="match status" value="1"/>
</dbReference>
<dbReference type="InterPro" id="IPR002888">
    <property type="entry name" value="2Fe-2S-bd"/>
</dbReference>
<dbReference type="RefSeq" id="WP_212228872.1">
    <property type="nucleotide sequence ID" value="NZ_JAGUCN010000014.1"/>
</dbReference>
<dbReference type="InterPro" id="IPR036884">
    <property type="entry name" value="2Fe-2S-bd_dom_sf"/>
</dbReference>
<keyword evidence="8" id="KW-1185">Reference proteome</keyword>
<evidence type="ECO:0000313" key="7">
    <source>
        <dbReference type="EMBL" id="MBS2212301.1"/>
    </source>
</evidence>
<evidence type="ECO:0000259" key="6">
    <source>
        <dbReference type="PROSITE" id="PS51085"/>
    </source>
</evidence>
<dbReference type="Gene3D" id="1.10.150.120">
    <property type="entry name" value="[2Fe-2S]-binding domain"/>
    <property type="match status" value="1"/>
</dbReference>
<dbReference type="Proteomes" id="UP000721861">
    <property type="component" value="Unassembled WGS sequence"/>
</dbReference>
<dbReference type="Gene3D" id="3.10.20.30">
    <property type="match status" value="1"/>
</dbReference>
<keyword evidence="2" id="KW-0479">Metal-binding</keyword>
<dbReference type="InterPro" id="IPR001041">
    <property type="entry name" value="2Fe-2S_ferredoxin-type"/>
</dbReference>
<accession>A0ABS5KBE2</accession>
<keyword evidence="4" id="KW-0408">Iron</keyword>